<dbReference type="PROSITE" id="PS51257">
    <property type="entry name" value="PROKAR_LIPOPROTEIN"/>
    <property type="match status" value="1"/>
</dbReference>
<proteinExistence type="predicted"/>
<evidence type="ECO:0000313" key="2">
    <source>
        <dbReference type="Proteomes" id="UP000245790"/>
    </source>
</evidence>
<reference evidence="1 2" key="1">
    <citation type="submission" date="2018-05" db="EMBL/GenBank/DDBJ databases">
        <title>Genomic Encyclopedia of Type Strains, Phase IV (KMG-IV): sequencing the most valuable type-strain genomes for metagenomic binning, comparative biology and taxonomic classification.</title>
        <authorList>
            <person name="Goeker M."/>
        </authorList>
    </citation>
    <scope>NUCLEOTIDE SEQUENCE [LARGE SCALE GENOMIC DNA]</scope>
    <source>
        <strain evidence="1 2">DSM 25350</strain>
    </source>
</reference>
<protein>
    <recommendedName>
        <fullName evidence="3">Lipoprotein</fullName>
    </recommendedName>
</protein>
<evidence type="ECO:0008006" key="3">
    <source>
        <dbReference type="Google" id="ProtNLM"/>
    </source>
</evidence>
<organism evidence="1 2">
    <name type="scientific">Pleionea mediterranea</name>
    <dbReference type="NCBI Taxonomy" id="523701"/>
    <lineage>
        <taxon>Bacteria</taxon>
        <taxon>Pseudomonadati</taxon>
        <taxon>Pseudomonadota</taxon>
        <taxon>Gammaproteobacteria</taxon>
        <taxon>Oceanospirillales</taxon>
        <taxon>Pleioneaceae</taxon>
        <taxon>Pleionea</taxon>
    </lineage>
</organism>
<accession>A0A316FSY7</accession>
<keyword evidence="2" id="KW-1185">Reference proteome</keyword>
<dbReference type="Proteomes" id="UP000245790">
    <property type="component" value="Unassembled WGS sequence"/>
</dbReference>
<dbReference type="EMBL" id="QGGU01000005">
    <property type="protein sequence ID" value="PWK51814.1"/>
    <property type="molecule type" value="Genomic_DNA"/>
</dbReference>
<gene>
    <name evidence="1" type="ORF">C8D97_105129</name>
</gene>
<sequence length="135" mass="15256">MKYIVAILIYLLVGCASNQTIKKDVKYVPPSERTLFDPKVVDGVLIMPREQWFHNFKASSIPGLCSDPKAKFIYVYKGARKDCEKVVEEILDFCLEKLSGNYIPKEVKGIAKANVYGQIMGSCLLINYQNSVKKT</sequence>
<name>A0A316FSY7_9GAMM</name>
<comment type="caution">
    <text evidence="1">The sequence shown here is derived from an EMBL/GenBank/DDBJ whole genome shotgun (WGS) entry which is preliminary data.</text>
</comment>
<evidence type="ECO:0000313" key="1">
    <source>
        <dbReference type="EMBL" id="PWK51814.1"/>
    </source>
</evidence>
<dbReference type="AlphaFoldDB" id="A0A316FSY7"/>